<organism evidence="1">
    <name type="scientific">Anguilla anguilla</name>
    <name type="common">European freshwater eel</name>
    <name type="synonym">Muraena anguilla</name>
    <dbReference type="NCBI Taxonomy" id="7936"/>
    <lineage>
        <taxon>Eukaryota</taxon>
        <taxon>Metazoa</taxon>
        <taxon>Chordata</taxon>
        <taxon>Craniata</taxon>
        <taxon>Vertebrata</taxon>
        <taxon>Euteleostomi</taxon>
        <taxon>Actinopterygii</taxon>
        <taxon>Neopterygii</taxon>
        <taxon>Teleostei</taxon>
        <taxon>Anguilliformes</taxon>
        <taxon>Anguillidae</taxon>
        <taxon>Anguilla</taxon>
    </lineage>
</organism>
<evidence type="ECO:0000313" key="1">
    <source>
        <dbReference type="EMBL" id="JAH73939.1"/>
    </source>
</evidence>
<protein>
    <submittedName>
        <fullName evidence="1">Uncharacterized protein</fullName>
    </submittedName>
</protein>
<dbReference type="EMBL" id="GBXM01034638">
    <property type="protein sequence ID" value="JAH73939.1"/>
    <property type="molecule type" value="Transcribed_RNA"/>
</dbReference>
<accession>A0A0E9V744</accession>
<reference evidence="1" key="1">
    <citation type="submission" date="2014-11" db="EMBL/GenBank/DDBJ databases">
        <authorList>
            <person name="Amaro Gonzalez C."/>
        </authorList>
    </citation>
    <scope>NUCLEOTIDE SEQUENCE</scope>
</reference>
<reference evidence="1" key="2">
    <citation type="journal article" date="2015" name="Fish Shellfish Immunol.">
        <title>Early steps in the European eel (Anguilla anguilla)-Vibrio vulnificus interaction in the gills: Role of the RtxA13 toxin.</title>
        <authorList>
            <person name="Callol A."/>
            <person name="Pajuelo D."/>
            <person name="Ebbesson L."/>
            <person name="Teles M."/>
            <person name="MacKenzie S."/>
            <person name="Amaro C."/>
        </authorList>
    </citation>
    <scope>NUCLEOTIDE SEQUENCE</scope>
</reference>
<sequence>MKLSAHRKSSGVLQWPGIGTALQPIGWLLTAHCQRIMTWGLYGIF</sequence>
<dbReference type="AlphaFoldDB" id="A0A0E9V744"/>
<name>A0A0E9V744_ANGAN</name>
<proteinExistence type="predicted"/>